<keyword evidence="1" id="KW-1133">Transmembrane helix</keyword>
<protein>
    <submittedName>
        <fullName evidence="2">Uncharacterized protein</fullName>
    </submittedName>
</protein>
<evidence type="ECO:0000313" key="2">
    <source>
        <dbReference type="EMBL" id="KKK88375.1"/>
    </source>
</evidence>
<gene>
    <name evidence="2" type="ORF">LCGC14_2743820</name>
</gene>
<dbReference type="EMBL" id="LAZR01049980">
    <property type="protein sequence ID" value="KKK88375.1"/>
    <property type="molecule type" value="Genomic_DNA"/>
</dbReference>
<accession>A0A0F8ZQZ1</accession>
<feature type="non-terminal residue" evidence="2">
    <location>
        <position position="36"/>
    </location>
</feature>
<proteinExistence type="predicted"/>
<keyword evidence="1" id="KW-0812">Transmembrane</keyword>
<name>A0A0F8ZQZ1_9ZZZZ</name>
<sequence length="36" mass="4038">MNFWHALGGLVLLAVVGLAIEFAVFLKANHDERTFH</sequence>
<organism evidence="2">
    <name type="scientific">marine sediment metagenome</name>
    <dbReference type="NCBI Taxonomy" id="412755"/>
    <lineage>
        <taxon>unclassified sequences</taxon>
        <taxon>metagenomes</taxon>
        <taxon>ecological metagenomes</taxon>
    </lineage>
</organism>
<evidence type="ECO:0000256" key="1">
    <source>
        <dbReference type="SAM" id="Phobius"/>
    </source>
</evidence>
<comment type="caution">
    <text evidence="2">The sequence shown here is derived from an EMBL/GenBank/DDBJ whole genome shotgun (WGS) entry which is preliminary data.</text>
</comment>
<keyword evidence="1" id="KW-0472">Membrane</keyword>
<feature type="transmembrane region" description="Helical" evidence="1">
    <location>
        <begin position="6"/>
        <end position="26"/>
    </location>
</feature>
<dbReference type="AlphaFoldDB" id="A0A0F8ZQZ1"/>
<reference evidence="2" key="1">
    <citation type="journal article" date="2015" name="Nature">
        <title>Complex archaea that bridge the gap between prokaryotes and eukaryotes.</title>
        <authorList>
            <person name="Spang A."/>
            <person name="Saw J.H."/>
            <person name="Jorgensen S.L."/>
            <person name="Zaremba-Niedzwiedzka K."/>
            <person name="Martijn J."/>
            <person name="Lind A.E."/>
            <person name="van Eijk R."/>
            <person name="Schleper C."/>
            <person name="Guy L."/>
            <person name="Ettema T.J."/>
        </authorList>
    </citation>
    <scope>NUCLEOTIDE SEQUENCE</scope>
</reference>